<dbReference type="OrthoDB" id="10265409at2759"/>
<proteinExistence type="inferred from homology"/>
<feature type="compositionally biased region" description="Basic and acidic residues" evidence="2">
    <location>
        <begin position="751"/>
        <end position="760"/>
    </location>
</feature>
<feature type="region of interest" description="Disordered" evidence="2">
    <location>
        <begin position="741"/>
        <end position="799"/>
    </location>
</feature>
<dbReference type="OMA" id="EANLEHW"/>
<dbReference type="HOGENOM" id="CLU_017013_1_0_1"/>
<dbReference type="InterPro" id="IPR024224">
    <property type="entry name" value="DENND6"/>
</dbReference>
<dbReference type="PANTHER" id="PTHR13677">
    <property type="entry name" value="LD41638P"/>
    <property type="match status" value="1"/>
</dbReference>
<keyword evidence="6" id="KW-1185">Reference proteome</keyword>
<accession>A9TGV2</accession>
<dbReference type="Gramene" id="Pp3c4_11450V3.2">
    <property type="protein sequence ID" value="Pp3c4_11450V3.2"/>
    <property type="gene ID" value="Pp3c4_11450"/>
</dbReference>
<evidence type="ECO:0000259" key="3">
    <source>
        <dbReference type="PROSITE" id="PS50211"/>
    </source>
</evidence>
<reference evidence="5" key="3">
    <citation type="submission" date="2020-12" db="UniProtKB">
        <authorList>
            <consortium name="EnsemblPlants"/>
        </authorList>
    </citation>
    <scope>IDENTIFICATION</scope>
</reference>
<dbReference type="AlphaFoldDB" id="A9TGV2"/>
<protein>
    <recommendedName>
        <fullName evidence="3">UDENN domain-containing protein</fullName>
    </recommendedName>
</protein>
<dbReference type="Gramene" id="Pp3c4_11450V3.1">
    <property type="protein sequence ID" value="Pp3c4_11450V3.1"/>
    <property type="gene ID" value="Pp3c4_11450"/>
</dbReference>
<evidence type="ECO:0000313" key="4">
    <source>
        <dbReference type="EMBL" id="PNR55168.1"/>
    </source>
</evidence>
<feature type="region of interest" description="Disordered" evidence="2">
    <location>
        <begin position="92"/>
        <end position="111"/>
    </location>
</feature>
<sequence>MNRSITLAVPRRDPVGKADTSAMQRWMVAICAIRFDLQQGQLVEECYPPNALSPEEELDVAFSSFPDSMSQGSTHASVHDCAFFFRIRRRGTIPAPNPAPPRRTTSHPSSDTFVEAVDDTARELNFDRPQGVQNSISEGCAALEKSSADEEGGTGSGWGSLPLPSILANMISPKPATRITSSSAPTLSSNNPPTTVSVRREENTNLPGYPLDPVKGSSRGGPGSGGPRYLYGFVFNRQRQDERLRRGGEQKSVVILSERPYSCVFKPLVQIAGPMYFDIGARALEQIASYVSRWAPPLHGQLIELLVGTVVIRAHLPPAHALPPGCGTPMDDFTSAMAPVPPLNRSVPQGVFHDVDLFGSFRGVLMNLWVLWELLLVGEPLLVVGPTPPQVCEAVAALVGLVAPLPCSVDFRPYFTIHDPDFGGLNSVKEGEKAPPMVLGVTNLFFLKALRNIPHVISVGTPTPTPSLLKLARSNNNSQAGNRRLSLQLQLSPLTRFSPANLLQVARVRKDGPLSLMSEHRECLWTSYVTATKPDTSVLNRLVDAGVSPQTEESMSMVNNEVLRRHFLELTTNFLAPFGPYLRATTPQEGASPFRDPPPLPPFNAHSFLEGLAARGAGKFLAKRLRANWLDLYRRFLEGPNFMPWFQRRRAVAEQEQHRIWRQARCKADVESFLKSMSEVEVVDSFSAVERHLIIELQMLQRAGLANTQTQTIKKLRSDLRTIFNSLPNDVQQMLLTNPQRASHLQGGKPEIPKTPEKSPSRFGFFWPTFESSQSDETTPERSSRQQELLQDPLDLNRT</sequence>
<evidence type="ECO:0000313" key="6">
    <source>
        <dbReference type="Proteomes" id="UP000006727"/>
    </source>
</evidence>
<dbReference type="EnsemblPlants" id="Pp3c4_11450V3.3">
    <property type="protein sequence ID" value="Pp3c4_11450V3.3"/>
    <property type="gene ID" value="Pp3c4_11450"/>
</dbReference>
<reference evidence="4 6" key="2">
    <citation type="journal article" date="2018" name="Plant J.">
        <title>The Physcomitrella patens chromosome-scale assembly reveals moss genome structure and evolution.</title>
        <authorList>
            <person name="Lang D."/>
            <person name="Ullrich K.K."/>
            <person name="Murat F."/>
            <person name="Fuchs J."/>
            <person name="Jenkins J."/>
            <person name="Haas F.B."/>
            <person name="Piednoel M."/>
            <person name="Gundlach H."/>
            <person name="Van Bel M."/>
            <person name="Meyberg R."/>
            <person name="Vives C."/>
            <person name="Morata J."/>
            <person name="Symeonidi A."/>
            <person name="Hiss M."/>
            <person name="Muchero W."/>
            <person name="Kamisugi Y."/>
            <person name="Saleh O."/>
            <person name="Blanc G."/>
            <person name="Decker E.L."/>
            <person name="van Gessel N."/>
            <person name="Grimwood J."/>
            <person name="Hayes R.D."/>
            <person name="Graham S.W."/>
            <person name="Gunter L.E."/>
            <person name="McDaniel S.F."/>
            <person name="Hoernstein S.N.W."/>
            <person name="Larsson A."/>
            <person name="Li F.W."/>
            <person name="Perroud P.F."/>
            <person name="Phillips J."/>
            <person name="Ranjan P."/>
            <person name="Rokshar D.S."/>
            <person name="Rothfels C.J."/>
            <person name="Schneider L."/>
            <person name="Shu S."/>
            <person name="Stevenson D.W."/>
            <person name="Thummler F."/>
            <person name="Tillich M."/>
            <person name="Villarreal Aguilar J.C."/>
            <person name="Widiez T."/>
            <person name="Wong G.K."/>
            <person name="Wymore A."/>
            <person name="Zhang Y."/>
            <person name="Zimmer A.D."/>
            <person name="Quatrano R.S."/>
            <person name="Mayer K.F.X."/>
            <person name="Goodstein D."/>
            <person name="Casacuberta J.M."/>
            <person name="Vandepoele K."/>
            <person name="Reski R."/>
            <person name="Cuming A.C."/>
            <person name="Tuskan G.A."/>
            <person name="Maumus F."/>
            <person name="Salse J."/>
            <person name="Schmutz J."/>
            <person name="Rensing S.A."/>
        </authorList>
    </citation>
    <scope>NUCLEOTIDE SEQUENCE [LARGE SCALE GENOMIC DNA]</scope>
    <source>
        <strain evidence="5 6">cv. Gransden 2004</strain>
    </source>
</reference>
<dbReference type="EnsemblPlants" id="Pp3c4_11450V3.1">
    <property type="protein sequence ID" value="Pp3c4_11450V3.1"/>
    <property type="gene ID" value="Pp3c4_11450"/>
</dbReference>
<organism evidence="4">
    <name type="scientific">Physcomitrium patens</name>
    <name type="common">Spreading-leaved earth moss</name>
    <name type="synonym">Physcomitrella patens</name>
    <dbReference type="NCBI Taxonomy" id="3218"/>
    <lineage>
        <taxon>Eukaryota</taxon>
        <taxon>Viridiplantae</taxon>
        <taxon>Streptophyta</taxon>
        <taxon>Embryophyta</taxon>
        <taxon>Bryophyta</taxon>
        <taxon>Bryophytina</taxon>
        <taxon>Bryopsida</taxon>
        <taxon>Funariidae</taxon>
        <taxon>Funariales</taxon>
        <taxon>Funariaceae</taxon>
        <taxon>Physcomitrium</taxon>
    </lineage>
</organism>
<dbReference type="PANTHER" id="PTHR13677:SF0">
    <property type="entry name" value="LD41638P"/>
    <property type="match status" value="1"/>
</dbReference>
<dbReference type="Proteomes" id="UP000006727">
    <property type="component" value="Chromosome 4"/>
</dbReference>
<evidence type="ECO:0000313" key="5">
    <source>
        <dbReference type="EnsemblPlants" id="Pp3c4_11450V3.1"/>
    </source>
</evidence>
<dbReference type="GO" id="GO:0005085">
    <property type="term" value="F:guanyl-nucleotide exchange factor activity"/>
    <property type="evidence" value="ECO:0007669"/>
    <property type="project" value="InterPro"/>
</dbReference>
<feature type="region of interest" description="Disordered" evidence="2">
    <location>
        <begin position="142"/>
        <end position="161"/>
    </location>
</feature>
<dbReference type="eggNOG" id="KOG2432">
    <property type="taxonomic scope" value="Eukaryota"/>
</dbReference>
<dbReference type="PROSITE" id="PS50211">
    <property type="entry name" value="DENN"/>
    <property type="match status" value="1"/>
</dbReference>
<dbReference type="RefSeq" id="XP_024372989.1">
    <property type="nucleotide sequence ID" value="XM_024517221.2"/>
</dbReference>
<feature type="domain" description="UDENN" evidence="3">
    <location>
        <begin position="139"/>
        <end position="647"/>
    </location>
</feature>
<dbReference type="GeneID" id="112281058"/>
<dbReference type="GO" id="GO:0055037">
    <property type="term" value="C:recycling endosome"/>
    <property type="evidence" value="ECO:0000318"/>
    <property type="project" value="GO_Central"/>
</dbReference>
<evidence type="ECO:0000256" key="2">
    <source>
        <dbReference type="SAM" id="MobiDB-lite"/>
    </source>
</evidence>
<dbReference type="InterPro" id="IPR037516">
    <property type="entry name" value="Tripartite_DENN"/>
</dbReference>
<dbReference type="EMBL" id="ABEU02000004">
    <property type="protein sequence ID" value="PNR55168.1"/>
    <property type="molecule type" value="Genomic_DNA"/>
</dbReference>
<gene>
    <name evidence="5" type="primary">LOC112281058</name>
    <name evidence="4" type="ORF">PHYPA_006063</name>
</gene>
<evidence type="ECO:0000256" key="1">
    <source>
        <dbReference type="ARBA" id="ARBA00007159"/>
    </source>
</evidence>
<dbReference type="PaxDb" id="3218-PP1S227_96V6.1"/>
<name>A9TGV2_PHYPA</name>
<reference evidence="4 6" key="1">
    <citation type="journal article" date="2008" name="Science">
        <title>The Physcomitrella genome reveals evolutionary insights into the conquest of land by plants.</title>
        <authorList>
            <person name="Rensing S."/>
            <person name="Lang D."/>
            <person name="Zimmer A."/>
            <person name="Terry A."/>
            <person name="Salamov A."/>
            <person name="Shapiro H."/>
            <person name="Nishiyama T."/>
            <person name="Perroud P.-F."/>
            <person name="Lindquist E."/>
            <person name="Kamisugi Y."/>
            <person name="Tanahashi T."/>
            <person name="Sakakibara K."/>
            <person name="Fujita T."/>
            <person name="Oishi K."/>
            <person name="Shin-I T."/>
            <person name="Kuroki Y."/>
            <person name="Toyoda A."/>
            <person name="Suzuki Y."/>
            <person name="Hashimoto A."/>
            <person name="Yamaguchi K."/>
            <person name="Sugano A."/>
            <person name="Kohara Y."/>
            <person name="Fujiyama A."/>
            <person name="Anterola A."/>
            <person name="Aoki S."/>
            <person name="Ashton N."/>
            <person name="Barbazuk W.B."/>
            <person name="Barker E."/>
            <person name="Bennetzen J."/>
            <person name="Bezanilla M."/>
            <person name="Blankenship R."/>
            <person name="Cho S.H."/>
            <person name="Dutcher S."/>
            <person name="Estelle M."/>
            <person name="Fawcett J.A."/>
            <person name="Gundlach H."/>
            <person name="Hanada K."/>
            <person name="Heyl A."/>
            <person name="Hicks K.A."/>
            <person name="Hugh J."/>
            <person name="Lohr M."/>
            <person name="Mayer K."/>
            <person name="Melkozernov A."/>
            <person name="Murata T."/>
            <person name="Nelson D."/>
            <person name="Pils B."/>
            <person name="Prigge M."/>
            <person name="Reiss B."/>
            <person name="Renner T."/>
            <person name="Rombauts S."/>
            <person name="Rushton P."/>
            <person name="Sanderfoot A."/>
            <person name="Schween G."/>
            <person name="Shiu S.-H."/>
            <person name="Stueber K."/>
            <person name="Theodoulou F.L."/>
            <person name="Tu H."/>
            <person name="Van de Peer Y."/>
            <person name="Verrier P.J."/>
            <person name="Waters E."/>
            <person name="Wood A."/>
            <person name="Yang L."/>
            <person name="Cove D."/>
            <person name="Cuming A."/>
            <person name="Hasebe M."/>
            <person name="Lucas S."/>
            <person name="Mishler D.B."/>
            <person name="Reski R."/>
            <person name="Grigoriev I."/>
            <person name="Quatrano R.S."/>
            <person name="Boore J.L."/>
        </authorList>
    </citation>
    <scope>NUCLEOTIDE SEQUENCE [LARGE SCALE GENOMIC DNA]</scope>
    <source>
        <strain evidence="5 6">cv. Gransden 2004</strain>
    </source>
</reference>
<dbReference type="Gramene" id="Pp3c4_11450V3.3">
    <property type="protein sequence ID" value="Pp3c4_11450V3.3"/>
    <property type="gene ID" value="Pp3c4_11450"/>
</dbReference>
<comment type="similarity">
    <text evidence="1">Belongs to the DENND6 family.</text>
</comment>
<feature type="compositionally biased region" description="Polar residues" evidence="2">
    <location>
        <begin position="178"/>
        <end position="197"/>
    </location>
</feature>
<feature type="region of interest" description="Disordered" evidence="2">
    <location>
        <begin position="176"/>
        <end position="224"/>
    </location>
</feature>
<dbReference type="EnsemblPlants" id="Pp3c4_11450V3.2">
    <property type="protein sequence ID" value="Pp3c4_11450V3.2"/>
    <property type="gene ID" value="Pp3c4_11450"/>
</dbReference>